<dbReference type="OrthoDB" id="7539266at2"/>
<feature type="transmembrane region" description="Helical" evidence="1">
    <location>
        <begin position="114"/>
        <end position="135"/>
    </location>
</feature>
<dbReference type="Proteomes" id="UP000193963">
    <property type="component" value="Unassembled WGS sequence"/>
</dbReference>
<keyword evidence="1" id="KW-0812">Transmembrane</keyword>
<feature type="transmembrane region" description="Helical" evidence="1">
    <location>
        <begin position="20"/>
        <end position="40"/>
    </location>
</feature>
<dbReference type="AlphaFoldDB" id="A0A1X6YH32"/>
<protein>
    <recommendedName>
        <fullName evidence="4">Apolipoprotein A1/A4/E domain protein</fullName>
    </recommendedName>
</protein>
<dbReference type="EMBL" id="FWFN01000001">
    <property type="protein sequence ID" value="SLN20843.1"/>
    <property type="molecule type" value="Genomic_DNA"/>
</dbReference>
<name>A0A1X6YH32_9RHOB</name>
<keyword evidence="1" id="KW-1133">Transmembrane helix</keyword>
<accession>A0A1X6YH32</accession>
<gene>
    <name evidence="2" type="ORF">PSM7751_00712</name>
</gene>
<sequence length="399" mass="43163">MARKPAKRIYGTSGRPMAEALPLALAFIIGVGGEIILKILPGVSVFAPAALAITVLLAYALVAYNATELRLDAETIGDNCYYLGFLFTLTALSISLYFVVREDAGSRAELIPEIISGFGVALASTIAGVFLRVFMMQFKIDMDSQERRERQQLNEASRRFRTELAMSVDQIKAFSVESLQHNVERETKLREAFDGLLSEMQTELLKSAQDFGPALRESVKLQTDASLAMVTAAVNDSSALAADRIREAMTEMTEVAGSLSTRNVEAAERVSQSLTLLLASAELLSKGSEETMSRLARTQGAATTLTEAFTTVSREGAEEMSRVMKDATAKLETGAHDLGEAASRAGGIIDKGATQLGEGFETAAASVRAGGERLGENLQTLTLDTARTRRFDRLRRNQD</sequence>
<organism evidence="2 3">
    <name type="scientific">Pseudooceanicola marinus</name>
    <dbReference type="NCBI Taxonomy" id="396013"/>
    <lineage>
        <taxon>Bacteria</taxon>
        <taxon>Pseudomonadati</taxon>
        <taxon>Pseudomonadota</taxon>
        <taxon>Alphaproteobacteria</taxon>
        <taxon>Rhodobacterales</taxon>
        <taxon>Paracoccaceae</taxon>
        <taxon>Pseudooceanicola</taxon>
    </lineage>
</organism>
<keyword evidence="3" id="KW-1185">Reference proteome</keyword>
<feature type="transmembrane region" description="Helical" evidence="1">
    <location>
        <begin position="46"/>
        <end position="67"/>
    </location>
</feature>
<evidence type="ECO:0008006" key="4">
    <source>
        <dbReference type="Google" id="ProtNLM"/>
    </source>
</evidence>
<feature type="transmembrane region" description="Helical" evidence="1">
    <location>
        <begin position="79"/>
        <end position="99"/>
    </location>
</feature>
<dbReference type="RefSeq" id="WP_085886575.1">
    <property type="nucleotide sequence ID" value="NZ_FWFN01000001.1"/>
</dbReference>
<keyword evidence="1" id="KW-0472">Membrane</keyword>
<proteinExistence type="predicted"/>
<reference evidence="2 3" key="1">
    <citation type="submission" date="2017-03" db="EMBL/GenBank/DDBJ databases">
        <authorList>
            <person name="Afonso C.L."/>
            <person name="Miller P.J."/>
            <person name="Scott M.A."/>
            <person name="Spackman E."/>
            <person name="Goraichik I."/>
            <person name="Dimitrov K.M."/>
            <person name="Suarez D.L."/>
            <person name="Swayne D.E."/>
        </authorList>
    </citation>
    <scope>NUCLEOTIDE SEQUENCE [LARGE SCALE GENOMIC DNA]</scope>
    <source>
        <strain evidence="2 3">CECT 7751</strain>
    </source>
</reference>
<evidence type="ECO:0000313" key="2">
    <source>
        <dbReference type="EMBL" id="SLN20843.1"/>
    </source>
</evidence>
<evidence type="ECO:0000313" key="3">
    <source>
        <dbReference type="Proteomes" id="UP000193963"/>
    </source>
</evidence>
<evidence type="ECO:0000256" key="1">
    <source>
        <dbReference type="SAM" id="Phobius"/>
    </source>
</evidence>